<reference evidence="11" key="1">
    <citation type="submission" date="2014-03" db="EMBL/GenBank/DDBJ databases">
        <title>The Genome Sequence of Puccinia striiformis f. sp. tritici PST-78.</title>
        <authorList>
            <consortium name="The Broad Institute Genome Sequencing Platform"/>
            <person name="Cuomo C."/>
            <person name="Hulbert S."/>
            <person name="Chen X."/>
            <person name="Walker B."/>
            <person name="Young S.K."/>
            <person name="Zeng Q."/>
            <person name="Gargeya S."/>
            <person name="Fitzgerald M."/>
            <person name="Haas B."/>
            <person name="Abouelleil A."/>
            <person name="Alvarado L."/>
            <person name="Arachchi H.M."/>
            <person name="Berlin A.M."/>
            <person name="Chapman S.B."/>
            <person name="Goldberg J."/>
            <person name="Griggs A."/>
            <person name="Gujja S."/>
            <person name="Hansen M."/>
            <person name="Howarth C."/>
            <person name="Imamovic A."/>
            <person name="Larimer J."/>
            <person name="McCowan C."/>
            <person name="Montmayeur A."/>
            <person name="Murphy C."/>
            <person name="Neiman D."/>
            <person name="Pearson M."/>
            <person name="Priest M."/>
            <person name="Roberts A."/>
            <person name="Saif S."/>
            <person name="Shea T."/>
            <person name="Sisk P."/>
            <person name="Sykes S."/>
            <person name="Wortman J."/>
            <person name="Nusbaum C."/>
            <person name="Birren B."/>
        </authorList>
    </citation>
    <scope>NUCLEOTIDE SEQUENCE [LARGE SCALE GENOMIC DNA]</scope>
    <source>
        <strain evidence="11">race PST-78</strain>
    </source>
</reference>
<comment type="similarity">
    <text evidence="3">Belongs to the wax synthase family.</text>
</comment>
<evidence type="ECO:0000256" key="5">
    <source>
        <dbReference type="ARBA" id="ARBA00022692"/>
    </source>
</evidence>
<evidence type="ECO:0000256" key="6">
    <source>
        <dbReference type="ARBA" id="ARBA00022989"/>
    </source>
</evidence>
<dbReference type="GO" id="GO:0006629">
    <property type="term" value="P:lipid metabolic process"/>
    <property type="evidence" value="ECO:0007669"/>
    <property type="project" value="InterPro"/>
</dbReference>
<keyword evidence="11" id="KW-1185">Reference proteome</keyword>
<dbReference type="PANTHER" id="PTHR31595">
    <property type="entry name" value="LONG-CHAIN-ALCOHOL O-FATTY-ACYLTRANSFERASE 3-RELATED"/>
    <property type="match status" value="1"/>
</dbReference>
<evidence type="ECO:0000313" key="11">
    <source>
        <dbReference type="Proteomes" id="UP000054564"/>
    </source>
</evidence>
<evidence type="ECO:0000256" key="8">
    <source>
        <dbReference type="SAM" id="Phobius"/>
    </source>
</evidence>
<dbReference type="Proteomes" id="UP000054564">
    <property type="component" value="Unassembled WGS sequence"/>
</dbReference>
<dbReference type="AlphaFoldDB" id="A0A0L0VP89"/>
<keyword evidence="5 8" id="KW-0812">Transmembrane</keyword>
<feature type="domain" description="Wax synthase" evidence="9">
    <location>
        <begin position="252"/>
        <end position="343"/>
    </location>
</feature>
<organism evidence="10 11">
    <name type="scientific">Puccinia striiformis f. sp. tritici PST-78</name>
    <dbReference type="NCBI Taxonomy" id="1165861"/>
    <lineage>
        <taxon>Eukaryota</taxon>
        <taxon>Fungi</taxon>
        <taxon>Dikarya</taxon>
        <taxon>Basidiomycota</taxon>
        <taxon>Pucciniomycotina</taxon>
        <taxon>Pucciniomycetes</taxon>
        <taxon>Pucciniales</taxon>
        <taxon>Pucciniaceae</taxon>
        <taxon>Puccinia</taxon>
    </lineage>
</organism>
<evidence type="ECO:0000256" key="1">
    <source>
        <dbReference type="ARBA" id="ARBA00004141"/>
    </source>
</evidence>
<dbReference type="EMBL" id="AJIL01000032">
    <property type="protein sequence ID" value="KNF01007.1"/>
    <property type="molecule type" value="Genomic_DNA"/>
</dbReference>
<keyword evidence="7 8" id="KW-0472">Membrane</keyword>
<feature type="transmembrane region" description="Helical" evidence="8">
    <location>
        <begin position="308"/>
        <end position="329"/>
    </location>
</feature>
<dbReference type="Pfam" id="PF13813">
    <property type="entry name" value="MBOAT_2"/>
    <property type="match status" value="1"/>
</dbReference>
<feature type="transmembrane region" description="Helical" evidence="8">
    <location>
        <begin position="194"/>
        <end position="215"/>
    </location>
</feature>
<dbReference type="GO" id="GO:0016020">
    <property type="term" value="C:membrane"/>
    <property type="evidence" value="ECO:0007669"/>
    <property type="project" value="UniProtKB-SubCell"/>
</dbReference>
<evidence type="ECO:0000256" key="7">
    <source>
        <dbReference type="ARBA" id="ARBA00023136"/>
    </source>
</evidence>
<dbReference type="InterPro" id="IPR032805">
    <property type="entry name" value="Wax_synthase_dom"/>
</dbReference>
<dbReference type="PANTHER" id="PTHR31595:SF57">
    <property type="entry name" value="OS04G0481900 PROTEIN"/>
    <property type="match status" value="1"/>
</dbReference>
<dbReference type="InterPro" id="IPR044851">
    <property type="entry name" value="Wax_synthase"/>
</dbReference>
<sequence>MIEFLGIGSHVVLLTIQASLLQLVWRDHQYLDHPTVKWTRISLLPITLSLLFFNQYTLRYDPRIHTPFKVNLGCMFAGQFFKSILFAFNRPSSARIKKSRESGVQHESSVASLLVGGVELTINGSSNPSKSFKLVTEGSNHTIKSDLAFLMSTIRRMIVLNVSGVLALYCWKGANDEALTSRYPILKQYEPEIMAVVWGVFIWTGIDVMGCVNRLSLFSLKSTHRLLSRFIPYQHMLSIDLSLVDLEQTCPFFFNKTPIEASSITDFWSRHWHNVLKNLFIEAGAIPLTSFVIWVFGTRKPHPKLIRLAGIIGAFTVSAILHEGGIWAAGPFDRRLRTSIFFLSQGLGVCLENGFKSLSGHRVGGFIGRIWTFSWLVFFGKPMITLWLENMAFDKLKIFDHVDQLGLWRVMFTPWMLLKLIFTNS</sequence>
<name>A0A0L0VP89_9BASI</name>
<keyword evidence="6 8" id="KW-1133">Transmembrane helix</keyword>
<comment type="caution">
    <text evidence="10">The sequence shown here is derived from an EMBL/GenBank/DDBJ whole genome shotgun (WGS) entry which is preliminary data.</text>
</comment>
<comment type="subcellular location">
    <subcellularLocation>
        <location evidence="1">Membrane</location>
        <topology evidence="1">Multi-pass membrane protein</topology>
    </subcellularLocation>
</comment>
<dbReference type="STRING" id="1165861.A0A0L0VP89"/>
<evidence type="ECO:0000256" key="4">
    <source>
        <dbReference type="ARBA" id="ARBA00022679"/>
    </source>
</evidence>
<comment type="pathway">
    <text evidence="2">Secondary metabolite biosynthesis.</text>
</comment>
<feature type="transmembrane region" description="Helical" evidence="8">
    <location>
        <begin position="366"/>
        <end position="385"/>
    </location>
</feature>
<accession>A0A0L0VP89</accession>
<evidence type="ECO:0000313" key="10">
    <source>
        <dbReference type="EMBL" id="KNF01007.1"/>
    </source>
</evidence>
<gene>
    <name evidence="10" type="ORF">PSTG_05641</name>
</gene>
<evidence type="ECO:0000256" key="3">
    <source>
        <dbReference type="ARBA" id="ARBA00007282"/>
    </source>
</evidence>
<proteinExistence type="inferred from homology"/>
<dbReference type="GO" id="GO:0008374">
    <property type="term" value="F:O-acyltransferase activity"/>
    <property type="evidence" value="ECO:0007669"/>
    <property type="project" value="InterPro"/>
</dbReference>
<protein>
    <recommendedName>
        <fullName evidence="9">Wax synthase domain-containing protein</fullName>
    </recommendedName>
</protein>
<evidence type="ECO:0000259" key="9">
    <source>
        <dbReference type="Pfam" id="PF13813"/>
    </source>
</evidence>
<evidence type="ECO:0000256" key="2">
    <source>
        <dbReference type="ARBA" id="ARBA00005179"/>
    </source>
</evidence>
<dbReference type="OrthoDB" id="1077582at2759"/>
<keyword evidence="4" id="KW-0808">Transferase</keyword>
<feature type="transmembrane region" description="Helical" evidence="8">
    <location>
        <begin position="279"/>
        <end position="296"/>
    </location>
</feature>